<feature type="region of interest" description="Disordered" evidence="1">
    <location>
        <begin position="1"/>
        <end position="63"/>
    </location>
</feature>
<sequence>MTEAPPSTVSKREQKRQAKLAKELAAKSTTDSPTGDSPKVEVLPLLEKNTDGASEQPQDLKVSPFIEPVQKRIRNYLKKKQKIDQLTERANDPAEKGKLNRDQLEQLSKKDQILAPLKELQNLAEQFSEIQVEHNTTLQNEASEAKKTSSAAVKSAKNEGLEEGKKILSSLISFLGYASVLRANPTDDKDYNDANERLLSLVYLGGVASLDAAQNLYMGSSETVDDTTITFKQIHDAILEQGSGSALQSGSEAVTDNPEAANETGESEQQYSGTNFVSLSELANQTSTIGSAGISFLNESEIEGTHLQESTGVVLDSAPSAAPEQTIAGQEGNDAAAALDWSGVNAARTNWADEDSNEPSRSESDIVAIPSPEAQPQTSSLQPLSDFKTIEKKNISREGGRGRGRGTGRGRGDRGGRGRGENRGGKPKVQ</sequence>
<feature type="region of interest" description="Disordered" evidence="1">
    <location>
        <begin position="78"/>
        <end position="103"/>
    </location>
</feature>
<evidence type="ECO:0000313" key="4">
    <source>
        <dbReference type="Proteomes" id="UP000013776"/>
    </source>
</evidence>
<feature type="compositionally biased region" description="Polar residues" evidence="1">
    <location>
        <begin position="374"/>
        <end position="383"/>
    </location>
</feature>
<feature type="compositionally biased region" description="Basic and acidic residues" evidence="1">
    <location>
        <begin position="410"/>
        <end position="424"/>
    </location>
</feature>
<accession>R4X8W1</accession>
<organism evidence="3 4">
    <name type="scientific">Taphrina deformans (strain PYCC 5710 / ATCC 11124 / CBS 356.35 / IMI 108563 / JCM 9778 / NBRC 8474)</name>
    <name type="common">Peach leaf curl fungus</name>
    <name type="synonym">Lalaria deformans</name>
    <dbReference type="NCBI Taxonomy" id="1097556"/>
    <lineage>
        <taxon>Eukaryota</taxon>
        <taxon>Fungi</taxon>
        <taxon>Dikarya</taxon>
        <taxon>Ascomycota</taxon>
        <taxon>Taphrinomycotina</taxon>
        <taxon>Taphrinomycetes</taxon>
        <taxon>Taphrinales</taxon>
        <taxon>Taphrinaceae</taxon>
        <taxon>Taphrina</taxon>
    </lineage>
</organism>
<dbReference type="VEuPathDB" id="FungiDB:TAPDE_000084"/>
<dbReference type="Proteomes" id="UP000013776">
    <property type="component" value="Unassembled WGS sequence"/>
</dbReference>
<feature type="compositionally biased region" description="Polar residues" evidence="1">
    <location>
        <begin position="245"/>
        <end position="254"/>
    </location>
</feature>
<comment type="caution">
    <text evidence="3">The sequence shown here is derived from an EMBL/GenBank/DDBJ whole genome shotgun (WGS) entry which is preliminary data.</text>
</comment>
<dbReference type="OrthoDB" id="5399559at2759"/>
<feature type="domain" description="YAG7-like dimerisation" evidence="2">
    <location>
        <begin position="162"/>
        <end position="239"/>
    </location>
</feature>
<proteinExistence type="predicted"/>
<dbReference type="AlphaFoldDB" id="R4X8W1"/>
<dbReference type="InterPro" id="IPR058602">
    <property type="entry name" value="YAG7_dimerisation_dom"/>
</dbReference>
<feature type="compositionally biased region" description="Basic and acidic residues" evidence="1">
    <location>
        <begin position="388"/>
        <end position="401"/>
    </location>
</feature>
<feature type="compositionally biased region" description="Basic and acidic residues" evidence="1">
    <location>
        <begin position="10"/>
        <end position="25"/>
    </location>
</feature>
<feature type="region of interest" description="Disordered" evidence="1">
    <location>
        <begin position="350"/>
        <end position="430"/>
    </location>
</feature>
<protein>
    <recommendedName>
        <fullName evidence="2">YAG7-like dimerisation domain-containing protein</fullName>
    </recommendedName>
</protein>
<evidence type="ECO:0000259" key="2">
    <source>
        <dbReference type="Pfam" id="PF26434"/>
    </source>
</evidence>
<feature type="region of interest" description="Disordered" evidence="1">
    <location>
        <begin position="245"/>
        <end position="272"/>
    </location>
</feature>
<feature type="compositionally biased region" description="Basic and acidic residues" evidence="1">
    <location>
        <begin position="82"/>
        <end position="103"/>
    </location>
</feature>
<reference evidence="3 4" key="1">
    <citation type="journal article" date="2013" name="MBio">
        <title>Genome sequencing of the plant pathogen Taphrina deformans, the causal agent of peach leaf curl.</title>
        <authorList>
            <person name="Cisse O.H."/>
            <person name="Almeida J.M.G.C.F."/>
            <person name="Fonseca A."/>
            <person name="Kumar A.A."/>
            <person name="Salojaervi J."/>
            <person name="Overmyer K."/>
            <person name="Hauser P.M."/>
            <person name="Pagni M."/>
        </authorList>
    </citation>
    <scope>NUCLEOTIDE SEQUENCE [LARGE SCALE GENOMIC DNA]</scope>
    <source>
        <strain evidence="4">PYCC 5710 / ATCC 11124 / CBS 356.35 / IMI 108563 / JCM 9778 / NBRC 8474</strain>
    </source>
</reference>
<dbReference type="Pfam" id="PF26434">
    <property type="entry name" value="YAG7_C"/>
    <property type="match status" value="1"/>
</dbReference>
<dbReference type="EMBL" id="CAHR02000002">
    <property type="protein sequence ID" value="CCG80572.1"/>
    <property type="molecule type" value="Genomic_DNA"/>
</dbReference>
<evidence type="ECO:0000313" key="3">
    <source>
        <dbReference type="EMBL" id="CCG80572.1"/>
    </source>
</evidence>
<dbReference type="eggNOG" id="ENOG502S59W">
    <property type="taxonomic scope" value="Eukaryota"/>
</dbReference>
<keyword evidence="4" id="KW-1185">Reference proteome</keyword>
<dbReference type="STRING" id="1097556.R4X8W1"/>
<gene>
    <name evidence="3" type="ORF">TAPDE_000084</name>
</gene>
<evidence type="ECO:0000256" key="1">
    <source>
        <dbReference type="SAM" id="MobiDB-lite"/>
    </source>
</evidence>
<name>R4X8W1_TAPDE</name>